<sequence>MGRWKFQKHSERASAKKRRCRGSMLVSGRSSERSGIRRCCFKEGGGREGRVHEVFSCRLDILGGLIEAG</sequence>
<keyword evidence="2" id="KW-1185">Reference proteome</keyword>
<comment type="caution">
    <text evidence="1">The sequence shown here is derived from an EMBL/GenBank/DDBJ whole genome shotgun (WGS) entry which is preliminary data.</text>
</comment>
<protein>
    <submittedName>
        <fullName evidence="1">Uncharacterized protein</fullName>
    </submittedName>
</protein>
<reference evidence="1 2" key="1">
    <citation type="submission" date="2019-09" db="EMBL/GenBank/DDBJ databases">
        <authorList>
            <person name="Ou C."/>
        </authorList>
    </citation>
    <scope>NUCLEOTIDE SEQUENCE [LARGE SCALE GENOMIC DNA]</scope>
    <source>
        <strain evidence="1">S2</strain>
        <tissue evidence="1">Leaf</tissue>
    </source>
</reference>
<dbReference type="Proteomes" id="UP000327157">
    <property type="component" value="Chromosome 13"/>
</dbReference>
<accession>A0A5N5F955</accession>
<dbReference type="AlphaFoldDB" id="A0A5N5F955"/>
<dbReference type="EMBL" id="SMOL01000753">
    <property type="protein sequence ID" value="KAB2599589.1"/>
    <property type="molecule type" value="Genomic_DNA"/>
</dbReference>
<name>A0A5N5F955_9ROSA</name>
<reference evidence="1 2" key="3">
    <citation type="submission" date="2019-11" db="EMBL/GenBank/DDBJ databases">
        <title>A de novo genome assembly of a pear dwarfing rootstock.</title>
        <authorList>
            <person name="Wang F."/>
            <person name="Wang J."/>
            <person name="Li S."/>
            <person name="Zhang Y."/>
            <person name="Fang M."/>
            <person name="Ma L."/>
            <person name="Zhao Y."/>
            <person name="Jiang S."/>
        </authorList>
    </citation>
    <scope>NUCLEOTIDE SEQUENCE [LARGE SCALE GENOMIC DNA]</scope>
    <source>
        <strain evidence="1">S2</strain>
        <tissue evidence="1">Leaf</tissue>
    </source>
</reference>
<reference evidence="2" key="2">
    <citation type="submission" date="2019-10" db="EMBL/GenBank/DDBJ databases">
        <title>A de novo genome assembly of a pear dwarfing rootstock.</title>
        <authorList>
            <person name="Wang F."/>
            <person name="Wang J."/>
            <person name="Li S."/>
            <person name="Zhang Y."/>
            <person name="Fang M."/>
            <person name="Ma L."/>
            <person name="Zhao Y."/>
            <person name="Jiang S."/>
        </authorList>
    </citation>
    <scope>NUCLEOTIDE SEQUENCE [LARGE SCALE GENOMIC DNA]</scope>
</reference>
<evidence type="ECO:0000313" key="1">
    <source>
        <dbReference type="EMBL" id="KAB2599589.1"/>
    </source>
</evidence>
<gene>
    <name evidence="1" type="ORF">D8674_009860</name>
</gene>
<evidence type="ECO:0000313" key="2">
    <source>
        <dbReference type="Proteomes" id="UP000327157"/>
    </source>
</evidence>
<organism evidence="1 2">
    <name type="scientific">Pyrus ussuriensis x Pyrus communis</name>
    <dbReference type="NCBI Taxonomy" id="2448454"/>
    <lineage>
        <taxon>Eukaryota</taxon>
        <taxon>Viridiplantae</taxon>
        <taxon>Streptophyta</taxon>
        <taxon>Embryophyta</taxon>
        <taxon>Tracheophyta</taxon>
        <taxon>Spermatophyta</taxon>
        <taxon>Magnoliopsida</taxon>
        <taxon>eudicotyledons</taxon>
        <taxon>Gunneridae</taxon>
        <taxon>Pentapetalae</taxon>
        <taxon>rosids</taxon>
        <taxon>fabids</taxon>
        <taxon>Rosales</taxon>
        <taxon>Rosaceae</taxon>
        <taxon>Amygdaloideae</taxon>
        <taxon>Maleae</taxon>
        <taxon>Pyrus</taxon>
    </lineage>
</organism>
<proteinExistence type="predicted"/>